<dbReference type="EMBL" id="FQYR01000004">
    <property type="protein sequence ID" value="SHJ63033.1"/>
    <property type="molecule type" value="Genomic_DNA"/>
</dbReference>
<organism evidence="3 4">
    <name type="scientific">Rubritalea squalenifaciens DSM 18772</name>
    <dbReference type="NCBI Taxonomy" id="1123071"/>
    <lineage>
        <taxon>Bacteria</taxon>
        <taxon>Pseudomonadati</taxon>
        <taxon>Verrucomicrobiota</taxon>
        <taxon>Verrucomicrobiia</taxon>
        <taxon>Verrucomicrobiales</taxon>
        <taxon>Rubritaleaceae</taxon>
        <taxon>Rubritalea</taxon>
    </lineage>
</organism>
<sequence>MSLTGQSFIGFSRGAGSETCGSAINPATGEALTPNTIGATDAEVQQALELAASAFQVYREKSGAEKAAFLRAIADNIEAVVDTIAERGPQETGLPEARMRGESGRTMGQLRMFAALVEEGSWVDARIENAQPDRQPLPKVDLRSMLRPLGPVAVFAASNFPLAFSVAGGDTASALAAGCPVVVKAHSSHPGLSEIVAEAVVKAAQETGMPEGVFSMVFGGGRTVGQALVKAPQIKAVGFTGSLAGGRALMDIAAQREEPIPVYAEMSAINPVVVLNSALGESSEALAEAAYGSLTMGVGQFCTNPGLFFIPAVESDAFAHKLAELTAAGATGTMLNEGICQAYRDGIAALQGQSAVDQLALVPSEATGQGGPAVFRTTAAEFLKNEALTNEVFGPATLLVTYHSEAELLELCRSIEGQLTASVHGSAEDFEGAGEMIQILEQKAGRLIFNGFPTGVEVCHSMVHGGPFPSTSDGRSTSVGSMAIFRFARAVSYQSFPQAALPAELRDDNTLDIFRMVDGVQGKH</sequence>
<dbReference type="STRING" id="1123071.SAMN02745181_2217"/>
<dbReference type="InterPro" id="IPR044151">
    <property type="entry name" value="ALDH_KGSADH"/>
</dbReference>
<dbReference type="PANTHER" id="PTHR43353">
    <property type="entry name" value="SUCCINATE-SEMIALDEHYDE DEHYDROGENASE, MITOCHONDRIAL"/>
    <property type="match status" value="1"/>
</dbReference>
<dbReference type="OrthoDB" id="9770537at2"/>
<dbReference type="InterPro" id="IPR016161">
    <property type="entry name" value="Ald_DH/histidinol_DH"/>
</dbReference>
<proteinExistence type="predicted"/>
<dbReference type="InParanoid" id="A0A1M6KVW8"/>
<feature type="domain" description="Aldehyde dehydrogenase" evidence="2">
    <location>
        <begin position="21"/>
        <end position="466"/>
    </location>
</feature>
<dbReference type="SUPFAM" id="SSF53720">
    <property type="entry name" value="ALDH-like"/>
    <property type="match status" value="1"/>
</dbReference>
<dbReference type="InterPro" id="IPR016162">
    <property type="entry name" value="Ald_DH_N"/>
</dbReference>
<keyword evidence="4" id="KW-1185">Reference proteome</keyword>
<dbReference type="InterPro" id="IPR015590">
    <property type="entry name" value="Aldehyde_DH_dom"/>
</dbReference>
<evidence type="ECO:0000259" key="2">
    <source>
        <dbReference type="Pfam" id="PF00171"/>
    </source>
</evidence>
<gene>
    <name evidence="3" type="ORF">SAMN02745181_2217</name>
</gene>
<evidence type="ECO:0000313" key="4">
    <source>
        <dbReference type="Proteomes" id="UP000184510"/>
    </source>
</evidence>
<dbReference type="Gene3D" id="3.40.309.10">
    <property type="entry name" value="Aldehyde Dehydrogenase, Chain A, domain 2"/>
    <property type="match status" value="1"/>
</dbReference>
<keyword evidence="1" id="KW-0560">Oxidoreductase</keyword>
<dbReference type="InterPro" id="IPR050740">
    <property type="entry name" value="Aldehyde_DH_Superfamily"/>
</dbReference>
<accession>A0A1M6KVW8</accession>
<name>A0A1M6KVW8_9BACT</name>
<dbReference type="GO" id="GO:0016620">
    <property type="term" value="F:oxidoreductase activity, acting on the aldehyde or oxo group of donors, NAD or NADP as acceptor"/>
    <property type="evidence" value="ECO:0007669"/>
    <property type="project" value="InterPro"/>
</dbReference>
<dbReference type="Pfam" id="PF00171">
    <property type="entry name" value="Aldedh"/>
    <property type="match status" value="1"/>
</dbReference>
<evidence type="ECO:0000313" key="3">
    <source>
        <dbReference type="EMBL" id="SHJ63033.1"/>
    </source>
</evidence>
<dbReference type="RefSeq" id="WP_143183822.1">
    <property type="nucleotide sequence ID" value="NZ_FQYR01000004.1"/>
</dbReference>
<dbReference type="PANTHER" id="PTHR43353:SF3">
    <property type="entry name" value="ALDEHYDE DEHYDROGENASE-RELATED"/>
    <property type="match status" value="1"/>
</dbReference>
<dbReference type="Gene3D" id="3.40.605.10">
    <property type="entry name" value="Aldehyde Dehydrogenase, Chain A, domain 1"/>
    <property type="match status" value="1"/>
</dbReference>
<evidence type="ECO:0000256" key="1">
    <source>
        <dbReference type="ARBA" id="ARBA00023002"/>
    </source>
</evidence>
<reference evidence="3 4" key="1">
    <citation type="submission" date="2016-11" db="EMBL/GenBank/DDBJ databases">
        <authorList>
            <person name="Jaros S."/>
            <person name="Januszkiewicz K."/>
            <person name="Wedrychowicz H."/>
        </authorList>
    </citation>
    <scope>NUCLEOTIDE SEQUENCE [LARGE SCALE GENOMIC DNA]</scope>
    <source>
        <strain evidence="3 4">DSM 18772</strain>
    </source>
</reference>
<dbReference type="Proteomes" id="UP000184510">
    <property type="component" value="Unassembled WGS sequence"/>
</dbReference>
<dbReference type="InterPro" id="IPR016163">
    <property type="entry name" value="Ald_DH_C"/>
</dbReference>
<dbReference type="AlphaFoldDB" id="A0A1M6KVW8"/>
<protein>
    <submittedName>
        <fullName evidence="3">NADP-dependent aldehyde dehydrogenase</fullName>
    </submittedName>
</protein>
<dbReference type="CDD" id="cd07129">
    <property type="entry name" value="ALDH_KGSADH"/>
    <property type="match status" value="1"/>
</dbReference>